<dbReference type="Proteomes" id="UP000824120">
    <property type="component" value="Chromosome 4"/>
</dbReference>
<reference evidence="1 2" key="1">
    <citation type="submission" date="2020-09" db="EMBL/GenBank/DDBJ databases">
        <title>De no assembly of potato wild relative species, Solanum commersonii.</title>
        <authorList>
            <person name="Cho K."/>
        </authorList>
    </citation>
    <scope>NUCLEOTIDE SEQUENCE [LARGE SCALE GENOMIC DNA]</scope>
    <source>
        <strain evidence="1">LZ3.2</strain>
        <tissue evidence="1">Leaf</tissue>
    </source>
</reference>
<comment type="caution">
    <text evidence="1">The sequence shown here is derived from an EMBL/GenBank/DDBJ whole genome shotgun (WGS) entry which is preliminary data.</text>
</comment>
<dbReference type="EMBL" id="JACXVP010000004">
    <property type="protein sequence ID" value="KAG5608211.1"/>
    <property type="molecule type" value="Genomic_DNA"/>
</dbReference>
<evidence type="ECO:0000313" key="1">
    <source>
        <dbReference type="EMBL" id="KAG5608211.1"/>
    </source>
</evidence>
<dbReference type="AlphaFoldDB" id="A0A9J5Z5E3"/>
<name>A0A9J5Z5E3_SOLCO</name>
<proteinExistence type="predicted"/>
<keyword evidence="2" id="KW-1185">Reference proteome</keyword>
<accession>A0A9J5Z5E3</accession>
<organism evidence="1 2">
    <name type="scientific">Solanum commersonii</name>
    <name type="common">Commerson's wild potato</name>
    <name type="synonym">Commerson's nightshade</name>
    <dbReference type="NCBI Taxonomy" id="4109"/>
    <lineage>
        <taxon>Eukaryota</taxon>
        <taxon>Viridiplantae</taxon>
        <taxon>Streptophyta</taxon>
        <taxon>Embryophyta</taxon>
        <taxon>Tracheophyta</taxon>
        <taxon>Spermatophyta</taxon>
        <taxon>Magnoliopsida</taxon>
        <taxon>eudicotyledons</taxon>
        <taxon>Gunneridae</taxon>
        <taxon>Pentapetalae</taxon>
        <taxon>asterids</taxon>
        <taxon>lamiids</taxon>
        <taxon>Solanales</taxon>
        <taxon>Solanaceae</taxon>
        <taxon>Solanoideae</taxon>
        <taxon>Solaneae</taxon>
        <taxon>Solanum</taxon>
    </lineage>
</organism>
<protein>
    <submittedName>
        <fullName evidence="1">Uncharacterized protein</fullName>
    </submittedName>
</protein>
<gene>
    <name evidence="1" type="ORF">H5410_019492</name>
</gene>
<evidence type="ECO:0000313" key="2">
    <source>
        <dbReference type="Proteomes" id="UP000824120"/>
    </source>
</evidence>
<sequence length="79" mass="8652">MGLVVIRLKVSSSESDESCCLPSIASMLITEYMLSLSDMNLAAEIKGIHDQVKELRSSNQALQAIPVIEHHKKGEVTQV</sequence>